<dbReference type="Proteomes" id="UP000199026">
    <property type="component" value="Unassembled WGS sequence"/>
</dbReference>
<keyword evidence="2" id="KW-1185">Reference proteome</keyword>
<dbReference type="InterPro" id="IPR036249">
    <property type="entry name" value="Thioredoxin-like_sf"/>
</dbReference>
<dbReference type="EMBL" id="FNPR01000002">
    <property type="protein sequence ID" value="SDY47726.1"/>
    <property type="molecule type" value="Genomic_DNA"/>
</dbReference>
<organism evidence="1 2">
    <name type="scientific">Lentibacter algarum</name>
    <dbReference type="NCBI Taxonomy" id="576131"/>
    <lineage>
        <taxon>Bacteria</taxon>
        <taxon>Pseudomonadati</taxon>
        <taxon>Pseudomonadota</taxon>
        <taxon>Alphaproteobacteria</taxon>
        <taxon>Rhodobacterales</taxon>
        <taxon>Roseobacteraceae</taxon>
        <taxon>Lentibacter</taxon>
    </lineage>
</organism>
<proteinExistence type="predicted"/>
<dbReference type="STRING" id="576131.SAMN05444486_102367"/>
<dbReference type="SUPFAM" id="SSF52833">
    <property type="entry name" value="Thioredoxin-like"/>
    <property type="match status" value="1"/>
</dbReference>
<evidence type="ECO:0008006" key="3">
    <source>
        <dbReference type="Google" id="ProtNLM"/>
    </source>
</evidence>
<dbReference type="InterPro" id="IPR010634">
    <property type="entry name" value="DUF1223"/>
</dbReference>
<dbReference type="PANTHER" id="PTHR36057">
    <property type="match status" value="1"/>
</dbReference>
<dbReference type="Pfam" id="PF06764">
    <property type="entry name" value="DUF1223"/>
    <property type="match status" value="1"/>
</dbReference>
<protein>
    <recommendedName>
        <fullName evidence="3">DUF1223 domain-containing protein</fullName>
    </recommendedName>
</protein>
<name>A0A1H3K6C0_9RHOB</name>
<evidence type="ECO:0000313" key="1">
    <source>
        <dbReference type="EMBL" id="SDY47726.1"/>
    </source>
</evidence>
<dbReference type="AlphaFoldDB" id="A0A1H3K6C0"/>
<dbReference type="OrthoDB" id="9808254at2"/>
<dbReference type="RefSeq" id="WP_089890049.1">
    <property type="nucleotide sequence ID" value="NZ_CALJFH010000025.1"/>
</dbReference>
<accession>A0A1H3K6C0</accession>
<dbReference type="GeneID" id="78124439"/>
<dbReference type="PANTHER" id="PTHR36057:SF1">
    <property type="entry name" value="LIPOPROTEIN LIPID ATTACHMENT SITE-LIKE PROTEIN, PUTATIVE (DUF1223)-RELATED"/>
    <property type="match status" value="1"/>
</dbReference>
<evidence type="ECO:0000313" key="2">
    <source>
        <dbReference type="Proteomes" id="UP000199026"/>
    </source>
</evidence>
<gene>
    <name evidence="1" type="ORF">SAMN05444486_102367</name>
</gene>
<sequence length="232" mass="25504">MWRIITFVILMLTGFAASAGAEERRLVVVELFTSQGCSSCPPADAFLHELAKRDDVLALGMHVDYWDYIGWKDVFGQKAHSERQRAYAHVGGRRSVYTPQMIVQGEQHVVGNHPVEVNSLIKRHQAQAGKASLTVVRDAGKLRISAQAQGVAQPVAVLMVRYMPQGVTQIQKGENAGREIAYANIVTEIKVLDIWDMKSPFETSERASGSEKTAIILQTRGHGPILAAARAD</sequence>
<reference evidence="1 2" key="1">
    <citation type="submission" date="2016-10" db="EMBL/GenBank/DDBJ databases">
        <authorList>
            <person name="de Groot N.N."/>
        </authorList>
    </citation>
    <scope>NUCLEOTIDE SEQUENCE [LARGE SCALE GENOMIC DNA]</scope>
    <source>
        <strain evidence="1 2">DSM 24677</strain>
    </source>
</reference>